<evidence type="ECO:0000256" key="1">
    <source>
        <dbReference type="SAM" id="MobiDB-lite"/>
    </source>
</evidence>
<dbReference type="Pfam" id="PF20684">
    <property type="entry name" value="Fung_rhodopsin"/>
    <property type="match status" value="1"/>
</dbReference>
<dbReference type="Proteomes" id="UP001521116">
    <property type="component" value="Unassembled WGS sequence"/>
</dbReference>
<sequence length="432" mass="47547">MAEALASNVVPAPYRITENDKRGLVMVITSVTISFVLSCLLVRIYVRTKVKEWKRDDSLLAVATVFCVFQAITVYVQVREGLGLRHLDPAKLDRLGKANFAQQMLFTFTLFLSKCVVLLLYLRLTAGRKHAMLAYVTIGLCAAWTVLSFVMISIPCNPVGWFTKGVEVCGDITWRWVVIGVTDIFTELIIFFNAIFLVAGLHMTLRLKAIVILAFSIRLPVIIACAIRLKFIRGLPNSADSTFDSVYSVVAGQFQLDFAVMASTISCIGPFLRPFEKDGSTSYRQRYYAEHPSAQQSHPSQTRSHGRSFNDQVSFGTAIKMGPVVHGGGGGGYAHHKHKLSLGRRGSAWLGGSGNHGGGGSSDLELDLRPDFFEHTAGAARGSGAGASAVTGRTELDQLSLESNDSRKMIIAKKTTRDRRGWEEEEEEECRE</sequence>
<evidence type="ECO:0000259" key="3">
    <source>
        <dbReference type="Pfam" id="PF20684"/>
    </source>
</evidence>
<dbReference type="PANTHER" id="PTHR39614:SF2">
    <property type="entry name" value="INTEGRAL MEMBRANE PROTEIN"/>
    <property type="match status" value="1"/>
</dbReference>
<feature type="transmembrane region" description="Helical" evidence="2">
    <location>
        <begin position="58"/>
        <end position="78"/>
    </location>
</feature>
<comment type="caution">
    <text evidence="4">The sequence shown here is derived from an EMBL/GenBank/DDBJ whole genome shotgun (WGS) entry which is preliminary data.</text>
</comment>
<protein>
    <recommendedName>
        <fullName evidence="3">Rhodopsin domain-containing protein</fullName>
    </recommendedName>
</protein>
<keyword evidence="5" id="KW-1185">Reference proteome</keyword>
<feature type="compositionally biased region" description="Polar residues" evidence="1">
    <location>
        <begin position="293"/>
        <end position="309"/>
    </location>
</feature>
<evidence type="ECO:0000313" key="5">
    <source>
        <dbReference type="Proteomes" id="UP001521116"/>
    </source>
</evidence>
<name>A0ABR3T777_9PEZI</name>
<feature type="region of interest" description="Disordered" evidence="1">
    <location>
        <begin position="290"/>
        <end position="309"/>
    </location>
</feature>
<dbReference type="EMBL" id="JAJVDC020000012">
    <property type="protein sequence ID" value="KAL1635124.1"/>
    <property type="molecule type" value="Genomic_DNA"/>
</dbReference>
<keyword evidence="2" id="KW-0472">Membrane</keyword>
<feature type="transmembrane region" description="Helical" evidence="2">
    <location>
        <begin position="174"/>
        <end position="198"/>
    </location>
</feature>
<feature type="transmembrane region" description="Helical" evidence="2">
    <location>
        <begin position="210"/>
        <end position="229"/>
    </location>
</feature>
<feature type="domain" description="Rhodopsin" evidence="3">
    <location>
        <begin position="42"/>
        <end position="272"/>
    </location>
</feature>
<feature type="transmembrane region" description="Helical" evidence="2">
    <location>
        <begin position="98"/>
        <end position="121"/>
    </location>
</feature>
<keyword evidence="2" id="KW-0812">Transmembrane</keyword>
<accession>A0ABR3T777</accession>
<dbReference type="InterPro" id="IPR049326">
    <property type="entry name" value="Rhodopsin_dom_fungi"/>
</dbReference>
<feature type="transmembrane region" description="Helical" evidence="2">
    <location>
        <begin position="133"/>
        <end position="154"/>
    </location>
</feature>
<feature type="transmembrane region" description="Helical" evidence="2">
    <location>
        <begin position="23"/>
        <end position="46"/>
    </location>
</feature>
<evidence type="ECO:0000256" key="2">
    <source>
        <dbReference type="SAM" id="Phobius"/>
    </source>
</evidence>
<reference evidence="4 5" key="1">
    <citation type="submission" date="2024-02" db="EMBL/GenBank/DDBJ databases">
        <title>De novo assembly and annotation of 12 fungi associated with fruit tree decline syndrome in Ontario, Canada.</title>
        <authorList>
            <person name="Sulman M."/>
            <person name="Ellouze W."/>
            <person name="Ilyukhin E."/>
        </authorList>
    </citation>
    <scope>NUCLEOTIDE SEQUENCE [LARGE SCALE GENOMIC DNA]</scope>
    <source>
        <strain evidence="4 5">M1-105</strain>
    </source>
</reference>
<feature type="region of interest" description="Disordered" evidence="1">
    <location>
        <begin position="412"/>
        <end position="432"/>
    </location>
</feature>
<proteinExistence type="predicted"/>
<dbReference type="PANTHER" id="PTHR39614">
    <property type="entry name" value="INTEGRAL MEMBRANE PROTEIN"/>
    <property type="match status" value="1"/>
</dbReference>
<feature type="compositionally biased region" description="Acidic residues" evidence="1">
    <location>
        <begin position="423"/>
        <end position="432"/>
    </location>
</feature>
<keyword evidence="2" id="KW-1133">Transmembrane helix</keyword>
<organism evidence="4 5">
    <name type="scientific">Neofusicoccum ribis</name>
    <dbReference type="NCBI Taxonomy" id="45134"/>
    <lineage>
        <taxon>Eukaryota</taxon>
        <taxon>Fungi</taxon>
        <taxon>Dikarya</taxon>
        <taxon>Ascomycota</taxon>
        <taxon>Pezizomycotina</taxon>
        <taxon>Dothideomycetes</taxon>
        <taxon>Dothideomycetes incertae sedis</taxon>
        <taxon>Botryosphaeriales</taxon>
        <taxon>Botryosphaeriaceae</taxon>
        <taxon>Neofusicoccum</taxon>
    </lineage>
</organism>
<evidence type="ECO:0000313" key="4">
    <source>
        <dbReference type="EMBL" id="KAL1635124.1"/>
    </source>
</evidence>
<gene>
    <name evidence="4" type="ORF">SLS56_001876</name>
</gene>